<reference evidence="1 2" key="1">
    <citation type="submission" date="2014-08" db="EMBL/GenBank/DDBJ databases">
        <title>Draft genome sequence of a novel L-asparaginase producing marine bacterium, Halomonas campaniensis.</title>
        <authorList>
            <person name="Sundarakrishnan B."/>
            <person name="Moushumi Priya A."/>
            <person name="Raman G."/>
            <person name="Sakthivel N."/>
            <person name="Park S."/>
            <person name="Jayachandran S."/>
        </authorList>
    </citation>
    <scope>NUCLEOTIDE SEQUENCE [LARGE SCALE GENOMIC DNA]</scope>
    <source>
        <strain evidence="1 2">SK03</strain>
    </source>
</reference>
<proteinExistence type="predicted"/>
<gene>
    <name evidence="1" type="ORF">JI62_01170</name>
</gene>
<protein>
    <submittedName>
        <fullName evidence="1">Uncharacterized protein</fullName>
    </submittedName>
</protein>
<name>A0A246S4B1_9GAMM</name>
<dbReference type="AlphaFoldDB" id="A0A246S4B1"/>
<dbReference type="Proteomes" id="UP000197334">
    <property type="component" value="Unassembled WGS sequence"/>
</dbReference>
<dbReference type="RefSeq" id="WP_088698412.1">
    <property type="nucleotide sequence ID" value="NZ_JPUA01000003.1"/>
</dbReference>
<sequence length="129" mass="14820">MTYRIDKYEHEKFASGKWVTIEGTSRLKVAYKGNAEYLDHLMEVEKKYSRKYCNELTADQRMAMHCEAIALGMLKDWEDVGVNGETPAYTPELGAEALKQNPVLLDFVKTQSGNLDRFEREISAPNEHD</sequence>
<organism evidence="1 2">
    <name type="scientific">Halomonas campaniensis</name>
    <dbReference type="NCBI Taxonomy" id="213554"/>
    <lineage>
        <taxon>Bacteria</taxon>
        <taxon>Pseudomonadati</taxon>
        <taxon>Pseudomonadota</taxon>
        <taxon>Gammaproteobacteria</taxon>
        <taxon>Oceanospirillales</taxon>
        <taxon>Halomonadaceae</taxon>
        <taxon>Halomonas</taxon>
    </lineage>
</organism>
<dbReference type="EMBL" id="JPUA01000003">
    <property type="protein sequence ID" value="OWV31259.1"/>
    <property type="molecule type" value="Genomic_DNA"/>
</dbReference>
<accession>A0A246S4B1</accession>
<comment type="caution">
    <text evidence="1">The sequence shown here is derived from an EMBL/GenBank/DDBJ whole genome shotgun (WGS) entry which is preliminary data.</text>
</comment>
<evidence type="ECO:0000313" key="2">
    <source>
        <dbReference type="Proteomes" id="UP000197334"/>
    </source>
</evidence>
<evidence type="ECO:0000313" key="1">
    <source>
        <dbReference type="EMBL" id="OWV31259.1"/>
    </source>
</evidence>
<keyword evidence="2" id="KW-1185">Reference proteome</keyword>